<sequence length="156" mass="17682">NVLREHALSQLCGDTDVVKQVLAHFHAEPRLQMVGPQGLVLENASDFSTIERLWHDRNVKFALWPWEERAAEVRAWPLLSGKHFPHRNSWTIMATNFYWMRSTSLACCGRLLRVIPELVATMPFGYVTGSSAQMCHVLERLIPTMVRASGGIVAEI</sequence>
<gene>
    <name evidence="1" type="ORF">EVOR1521_LOCUS6529</name>
</gene>
<evidence type="ECO:0000313" key="1">
    <source>
        <dbReference type="EMBL" id="CAJ1377823.1"/>
    </source>
</evidence>
<organism evidence="1 2">
    <name type="scientific">Effrenium voratum</name>
    <dbReference type="NCBI Taxonomy" id="2562239"/>
    <lineage>
        <taxon>Eukaryota</taxon>
        <taxon>Sar</taxon>
        <taxon>Alveolata</taxon>
        <taxon>Dinophyceae</taxon>
        <taxon>Suessiales</taxon>
        <taxon>Symbiodiniaceae</taxon>
        <taxon>Effrenium</taxon>
    </lineage>
</organism>
<name>A0AA36I171_9DINO</name>
<accession>A0AA36I171</accession>
<protein>
    <submittedName>
        <fullName evidence="1">Uncharacterized protein</fullName>
    </submittedName>
</protein>
<proteinExistence type="predicted"/>
<dbReference type="Proteomes" id="UP001178507">
    <property type="component" value="Unassembled WGS sequence"/>
</dbReference>
<feature type="non-terminal residue" evidence="1">
    <location>
        <position position="156"/>
    </location>
</feature>
<comment type="caution">
    <text evidence="1">The sequence shown here is derived from an EMBL/GenBank/DDBJ whole genome shotgun (WGS) entry which is preliminary data.</text>
</comment>
<reference evidence="1" key="1">
    <citation type="submission" date="2023-08" db="EMBL/GenBank/DDBJ databases">
        <authorList>
            <person name="Chen Y."/>
            <person name="Shah S."/>
            <person name="Dougan E. K."/>
            <person name="Thang M."/>
            <person name="Chan C."/>
        </authorList>
    </citation>
    <scope>NUCLEOTIDE SEQUENCE</scope>
</reference>
<keyword evidence="2" id="KW-1185">Reference proteome</keyword>
<evidence type="ECO:0000313" key="2">
    <source>
        <dbReference type="Proteomes" id="UP001178507"/>
    </source>
</evidence>
<dbReference type="AlphaFoldDB" id="A0AA36I171"/>
<dbReference type="EMBL" id="CAUJNA010000491">
    <property type="protein sequence ID" value="CAJ1377823.1"/>
    <property type="molecule type" value="Genomic_DNA"/>
</dbReference>